<dbReference type="ExpressionAtlas" id="M8CAH9">
    <property type="expression patterns" value="baseline"/>
</dbReference>
<reference evidence="1" key="1">
    <citation type="submission" date="2015-06" db="UniProtKB">
        <authorList>
            <consortium name="EnsemblPlants"/>
        </authorList>
    </citation>
    <scope>IDENTIFICATION</scope>
</reference>
<evidence type="ECO:0000313" key="1">
    <source>
        <dbReference type="EnsemblPlants" id="EMT31143"/>
    </source>
</evidence>
<dbReference type="EnsemblPlants" id="EMT31143">
    <property type="protein sequence ID" value="EMT31143"/>
    <property type="gene ID" value="F775_29190"/>
</dbReference>
<proteinExistence type="predicted"/>
<dbReference type="AlphaFoldDB" id="M8CAH9"/>
<accession>M8CAH9</accession>
<sequence>MAETETGDHVVADSFDFPPLFVPEQRMLAMALADESSQQPTPTVKDTTMAYDMASTSNARKLTPKRRKI</sequence>
<name>M8CAH9_AEGTA</name>
<protein>
    <submittedName>
        <fullName evidence="1">Uncharacterized protein</fullName>
    </submittedName>
</protein>
<organism evidence="1">
    <name type="scientific">Aegilops tauschii</name>
    <name type="common">Tausch's goatgrass</name>
    <name type="synonym">Aegilops squarrosa</name>
    <dbReference type="NCBI Taxonomy" id="37682"/>
    <lineage>
        <taxon>Eukaryota</taxon>
        <taxon>Viridiplantae</taxon>
        <taxon>Streptophyta</taxon>
        <taxon>Embryophyta</taxon>
        <taxon>Tracheophyta</taxon>
        <taxon>Spermatophyta</taxon>
        <taxon>Magnoliopsida</taxon>
        <taxon>Liliopsida</taxon>
        <taxon>Poales</taxon>
        <taxon>Poaceae</taxon>
        <taxon>BOP clade</taxon>
        <taxon>Pooideae</taxon>
        <taxon>Triticodae</taxon>
        <taxon>Triticeae</taxon>
        <taxon>Triticinae</taxon>
        <taxon>Aegilops</taxon>
    </lineage>
</organism>